<dbReference type="Gene3D" id="3.80.10.10">
    <property type="entry name" value="Ribonuclease Inhibitor"/>
    <property type="match status" value="2"/>
</dbReference>
<dbReference type="Pfam" id="PF13855">
    <property type="entry name" value="LRR_8"/>
    <property type="match status" value="1"/>
</dbReference>
<dbReference type="InterPro" id="IPR001611">
    <property type="entry name" value="Leu-rich_rpt"/>
</dbReference>
<evidence type="ECO:0000256" key="2">
    <source>
        <dbReference type="ARBA" id="ARBA00022729"/>
    </source>
</evidence>
<dbReference type="PANTHER" id="PTHR24373:SF370">
    <property type="entry name" value="FISH-LIPS, ISOFORM E"/>
    <property type="match status" value="1"/>
</dbReference>
<dbReference type="Pfam" id="PF13306">
    <property type="entry name" value="LRR_5"/>
    <property type="match status" value="1"/>
</dbReference>
<evidence type="ECO:0000313" key="6">
    <source>
        <dbReference type="EMBL" id="KAG5668553.1"/>
    </source>
</evidence>
<dbReference type="PANTHER" id="PTHR24373">
    <property type="entry name" value="SLIT RELATED LEUCINE-RICH REPEAT NEURONAL PROTEIN"/>
    <property type="match status" value="1"/>
</dbReference>
<keyword evidence="7" id="KW-1185">Reference proteome</keyword>
<accession>A0A9J6BF83</accession>
<dbReference type="SUPFAM" id="SSF52058">
    <property type="entry name" value="L domain-like"/>
    <property type="match status" value="1"/>
</dbReference>
<dbReference type="InterPro" id="IPR003591">
    <property type="entry name" value="Leu-rich_rpt_typical-subtyp"/>
</dbReference>
<evidence type="ECO:0000256" key="3">
    <source>
        <dbReference type="ARBA" id="ARBA00022737"/>
    </source>
</evidence>
<dbReference type="InterPro" id="IPR026906">
    <property type="entry name" value="LRR_5"/>
</dbReference>
<feature type="chain" id="PRO_5039919437" description="Farnesoic acid O-methyl transferase domain-containing protein" evidence="4">
    <location>
        <begin position="19"/>
        <end position="521"/>
    </location>
</feature>
<dbReference type="EMBL" id="JADBJN010000004">
    <property type="protein sequence ID" value="KAG5668553.1"/>
    <property type="molecule type" value="Genomic_DNA"/>
</dbReference>
<evidence type="ECO:0000313" key="7">
    <source>
        <dbReference type="Proteomes" id="UP001107558"/>
    </source>
</evidence>
<dbReference type="InterPro" id="IPR022041">
    <property type="entry name" value="Methyltransf_FA"/>
</dbReference>
<gene>
    <name evidence="6" type="ORF">PVAND_016491</name>
</gene>
<comment type="caution">
    <text evidence="6">The sequence shown here is derived from an EMBL/GenBank/DDBJ whole genome shotgun (WGS) entry which is preliminary data.</text>
</comment>
<dbReference type="InterPro" id="IPR050328">
    <property type="entry name" value="Dev_Immune_Receptor"/>
</dbReference>
<dbReference type="InterPro" id="IPR032675">
    <property type="entry name" value="LRR_dom_sf"/>
</dbReference>
<evidence type="ECO:0000259" key="5">
    <source>
        <dbReference type="Pfam" id="PF12248"/>
    </source>
</evidence>
<protein>
    <recommendedName>
        <fullName evidence="5">Farnesoic acid O-methyl transferase domain-containing protein</fullName>
    </recommendedName>
</protein>
<feature type="signal peptide" evidence="4">
    <location>
        <begin position="1"/>
        <end position="18"/>
    </location>
</feature>
<dbReference type="AlphaFoldDB" id="A0A9J6BF83"/>
<dbReference type="OrthoDB" id="6022531at2759"/>
<feature type="domain" description="Farnesoic acid O-methyl transferase" evidence="5">
    <location>
        <begin position="382"/>
        <end position="504"/>
    </location>
</feature>
<dbReference type="SMART" id="SM00369">
    <property type="entry name" value="LRR_TYP"/>
    <property type="match status" value="8"/>
</dbReference>
<keyword evidence="1" id="KW-0433">Leucine-rich repeat</keyword>
<organism evidence="6 7">
    <name type="scientific">Polypedilum vanderplanki</name>
    <name type="common">Sleeping chironomid midge</name>
    <dbReference type="NCBI Taxonomy" id="319348"/>
    <lineage>
        <taxon>Eukaryota</taxon>
        <taxon>Metazoa</taxon>
        <taxon>Ecdysozoa</taxon>
        <taxon>Arthropoda</taxon>
        <taxon>Hexapoda</taxon>
        <taxon>Insecta</taxon>
        <taxon>Pterygota</taxon>
        <taxon>Neoptera</taxon>
        <taxon>Endopterygota</taxon>
        <taxon>Diptera</taxon>
        <taxon>Nematocera</taxon>
        <taxon>Chironomoidea</taxon>
        <taxon>Chironomidae</taxon>
        <taxon>Chironominae</taxon>
        <taxon>Polypedilum</taxon>
        <taxon>Polypedilum</taxon>
    </lineage>
</organism>
<evidence type="ECO:0000256" key="4">
    <source>
        <dbReference type="SAM" id="SignalP"/>
    </source>
</evidence>
<reference evidence="6" key="1">
    <citation type="submission" date="2021-03" db="EMBL/GenBank/DDBJ databases">
        <title>Chromosome level genome of the anhydrobiotic midge Polypedilum vanderplanki.</title>
        <authorList>
            <person name="Yoshida Y."/>
            <person name="Kikawada T."/>
            <person name="Gusev O."/>
        </authorList>
    </citation>
    <scope>NUCLEOTIDE SEQUENCE</scope>
    <source>
        <strain evidence="6">NIAS01</strain>
        <tissue evidence="6">Whole body or cell culture</tissue>
    </source>
</reference>
<dbReference type="PROSITE" id="PS51450">
    <property type="entry name" value="LRR"/>
    <property type="match status" value="1"/>
</dbReference>
<proteinExistence type="predicted"/>
<keyword evidence="2 4" id="KW-0732">Signal</keyword>
<dbReference type="Proteomes" id="UP001107558">
    <property type="component" value="Chromosome 4"/>
</dbReference>
<name>A0A9J6BF83_POLVA</name>
<evidence type="ECO:0000256" key="1">
    <source>
        <dbReference type="ARBA" id="ARBA00022614"/>
    </source>
</evidence>
<sequence length="521" mass="59129">MKFAVGIFILSLFGSSFAQSIDCVYSTTVINNVQHYACNLEIENPNGFDEFQEIIGTHLEGRTNADVTYISHYHGSTTIVPQIICSQFPNLEIIDFDGFGVRTLTDTSFGGCRNARSINLFTNQISEISENAFANNPNLTFIDLSGNQLRTLHVNLFVNQQQLDMLELNNNSFTENFPAGLFRNLVNLRMLLLNECRLTAINPNWFTNLGNLFMLNMFRNEILEINEDAFVGLENLNILNLNHNFIQTIHPNAFSSLGNLRVIYMEDNQISELPIGVFAPFTAISYVDLRLNRIKTVNRDIFGSLSALGTLDLDFNVVNAMDERIFREADALYLFYFGNNLCASGFFNNFVGNRDFYIGRLSRCFRNFEFTVEITTESDNPNYQFFSGPAPGIQLRVMTANEVHIALTPFNFPWTPMIEIIIGAANNTRSIVRRNQETDVAVVPTPGILNENFWNGFRITWANHIVLIFREGDQFPFLAFTMMDFFNVNFYGLRTPENRASWVIQPVDADEIGVSPAALSN</sequence>
<dbReference type="Pfam" id="PF12248">
    <property type="entry name" value="Methyltransf_FA"/>
    <property type="match status" value="1"/>
</dbReference>
<keyword evidence="3" id="KW-0677">Repeat</keyword>